<keyword evidence="4" id="KW-1185">Reference proteome</keyword>
<accession>A7RFH7</accession>
<dbReference type="HOGENOM" id="CLU_031812_1_1_1"/>
<dbReference type="KEGG" id="nve:5522008"/>
<dbReference type="AlphaFoldDB" id="A7RFH7"/>
<dbReference type="InParanoid" id="A7RFH7"/>
<evidence type="ECO:0000313" key="4">
    <source>
        <dbReference type="Proteomes" id="UP000001593"/>
    </source>
</evidence>
<dbReference type="Gene3D" id="3.40.630.10">
    <property type="entry name" value="Zn peptidases"/>
    <property type="match status" value="1"/>
</dbReference>
<dbReference type="InterPro" id="IPR002933">
    <property type="entry name" value="Peptidase_M20"/>
</dbReference>
<dbReference type="SUPFAM" id="SSF55031">
    <property type="entry name" value="Bacterial exopeptidase dimerisation domain"/>
    <property type="match status" value="1"/>
</dbReference>
<dbReference type="FunFam" id="3.30.70.360:FF:000004">
    <property type="entry name" value="Peptidase M20 domain-containing protein 2"/>
    <property type="match status" value="1"/>
</dbReference>
<dbReference type="OMA" id="HRSCAKT"/>
<dbReference type="STRING" id="45351.A7RFH7"/>
<comment type="similarity">
    <text evidence="1">Belongs to the peptidase M20A family.</text>
</comment>
<dbReference type="PANTHER" id="PTHR30575:SF0">
    <property type="entry name" value="XAA-ARG DIPEPTIDASE"/>
    <property type="match status" value="1"/>
</dbReference>
<dbReference type="GO" id="GO:0016805">
    <property type="term" value="F:dipeptidase activity"/>
    <property type="evidence" value="ECO:0000318"/>
    <property type="project" value="GO_Central"/>
</dbReference>
<dbReference type="Pfam" id="PF07687">
    <property type="entry name" value="M20_dimer"/>
    <property type="match status" value="1"/>
</dbReference>
<sequence>MASLEDLYDISDKCVASHSQELYELSHRIWNKPELGYKEFFAHQQLTDFLESKGFQVTRQYGGLETAFRAEFGSGSGPTVAFLCEYDALPEVDHGCGHNLIAEAGVASGLAIKEVVSRTGNGKVVVMGTPAEEGEGGKIDLINAGCFTGIDLCLMAHPAPFNVAYYRSQSLAKVTATFHGLATHAAASPWCGINALDAAVTAYNGISMLRQQLKPTWRVHGIFTDAGTKPSVIPQRAELALFVRTTTNPDFNILKQKIQNILESAEMSTGVTAEIKWLSNAFASMETNPTLAGVYQKQAEGLGEEFMSREEQEAIVDGSTDMGNVTLEVPGIHPLYCIDPKVAYHTHEFRKAAGTRSAHDKTLITARALARTAIEVMHDAELLNQAREEFRMMKSALV</sequence>
<organism evidence="3 4">
    <name type="scientific">Nematostella vectensis</name>
    <name type="common">Starlet sea anemone</name>
    <dbReference type="NCBI Taxonomy" id="45351"/>
    <lineage>
        <taxon>Eukaryota</taxon>
        <taxon>Metazoa</taxon>
        <taxon>Cnidaria</taxon>
        <taxon>Anthozoa</taxon>
        <taxon>Hexacorallia</taxon>
        <taxon>Actiniaria</taxon>
        <taxon>Edwardsiidae</taxon>
        <taxon>Nematostella</taxon>
    </lineage>
</organism>
<dbReference type="CDD" id="cd05672">
    <property type="entry name" value="M20_ACY1L2-like"/>
    <property type="match status" value="1"/>
</dbReference>
<dbReference type="NCBIfam" id="TIGR01891">
    <property type="entry name" value="amidohydrolases"/>
    <property type="match status" value="1"/>
</dbReference>
<gene>
    <name evidence="3" type="ORF">NEMVEDRAFT_v1g227851</name>
</gene>
<dbReference type="SUPFAM" id="SSF53187">
    <property type="entry name" value="Zn-dependent exopeptidases"/>
    <property type="match status" value="1"/>
</dbReference>
<dbReference type="InterPro" id="IPR011650">
    <property type="entry name" value="Peptidase_M20_dimer"/>
</dbReference>
<dbReference type="EMBL" id="DS469508">
    <property type="protein sequence ID" value="EDO49722.1"/>
    <property type="molecule type" value="Genomic_DNA"/>
</dbReference>
<dbReference type="InterPro" id="IPR052030">
    <property type="entry name" value="Peptidase_M20/M20A_hydrolases"/>
</dbReference>
<dbReference type="Proteomes" id="UP000001593">
    <property type="component" value="Unassembled WGS sequence"/>
</dbReference>
<evidence type="ECO:0000256" key="1">
    <source>
        <dbReference type="PIRNR" id="PIRNR037226"/>
    </source>
</evidence>
<reference evidence="3 4" key="1">
    <citation type="journal article" date="2007" name="Science">
        <title>Sea anemone genome reveals ancestral eumetazoan gene repertoire and genomic organization.</title>
        <authorList>
            <person name="Putnam N.H."/>
            <person name="Srivastava M."/>
            <person name="Hellsten U."/>
            <person name="Dirks B."/>
            <person name="Chapman J."/>
            <person name="Salamov A."/>
            <person name="Terry A."/>
            <person name="Shapiro H."/>
            <person name="Lindquist E."/>
            <person name="Kapitonov V.V."/>
            <person name="Jurka J."/>
            <person name="Genikhovich G."/>
            <person name="Grigoriev I.V."/>
            <person name="Lucas S.M."/>
            <person name="Steele R.E."/>
            <person name="Finnerty J.R."/>
            <person name="Technau U."/>
            <person name="Martindale M.Q."/>
            <person name="Rokhsar D.S."/>
        </authorList>
    </citation>
    <scope>NUCLEOTIDE SEQUENCE [LARGE SCALE GENOMIC DNA]</scope>
    <source>
        <strain evidence="4">CH2 X CH6</strain>
    </source>
</reference>
<dbReference type="PIRSF" id="PIRSF037226">
    <property type="entry name" value="Amidohydrolase_ACY1L2_prd"/>
    <property type="match status" value="1"/>
</dbReference>
<evidence type="ECO:0000259" key="2">
    <source>
        <dbReference type="Pfam" id="PF07687"/>
    </source>
</evidence>
<feature type="domain" description="Peptidase M20 dimerisation" evidence="2">
    <location>
        <begin position="170"/>
        <end position="265"/>
    </location>
</feature>
<dbReference type="PANTHER" id="PTHR30575">
    <property type="entry name" value="PEPTIDASE M20"/>
    <property type="match status" value="1"/>
</dbReference>
<dbReference type="PhylomeDB" id="A7RFH7"/>
<dbReference type="InterPro" id="IPR017439">
    <property type="entry name" value="Amidohydrolase"/>
</dbReference>
<name>A7RFH7_NEMVE</name>
<dbReference type="InterPro" id="IPR017144">
    <property type="entry name" value="Xaa-Arg_dipeptidase"/>
</dbReference>
<dbReference type="Pfam" id="PF01546">
    <property type="entry name" value="Peptidase_M20"/>
    <property type="match status" value="1"/>
</dbReference>
<protein>
    <recommendedName>
        <fullName evidence="1">Peptidase M20 domain-containing protein 2</fullName>
    </recommendedName>
</protein>
<dbReference type="OrthoDB" id="6119954at2759"/>
<proteinExistence type="inferred from homology"/>
<dbReference type="Gene3D" id="3.30.70.360">
    <property type="match status" value="1"/>
</dbReference>
<dbReference type="InterPro" id="IPR036264">
    <property type="entry name" value="Bact_exopeptidase_dim_dom"/>
</dbReference>
<dbReference type="eggNOG" id="ENOG502QQPD">
    <property type="taxonomic scope" value="Eukaryota"/>
</dbReference>
<evidence type="ECO:0000313" key="3">
    <source>
        <dbReference type="EMBL" id="EDO49722.1"/>
    </source>
</evidence>